<dbReference type="PANTHER" id="PTHR32196">
    <property type="entry name" value="ABC TRANSPORTER PERMEASE PROTEIN YPHD-RELATED-RELATED"/>
    <property type="match status" value="1"/>
</dbReference>
<keyword evidence="2" id="KW-1003">Cell membrane</keyword>
<feature type="transmembrane region" description="Helical" evidence="6">
    <location>
        <begin position="87"/>
        <end position="106"/>
    </location>
</feature>
<feature type="transmembrane region" description="Helical" evidence="6">
    <location>
        <begin position="243"/>
        <end position="273"/>
    </location>
</feature>
<reference evidence="8" key="1">
    <citation type="submission" date="2017-01" db="EMBL/GenBank/DDBJ databases">
        <authorList>
            <person name="Varghese N."/>
            <person name="Submissions S."/>
        </authorList>
    </citation>
    <scope>NUCLEOTIDE SEQUENCE [LARGE SCALE GENOMIC DNA]</scope>
    <source>
        <strain evidence="8">DSM 16176</strain>
    </source>
</reference>
<evidence type="ECO:0000256" key="6">
    <source>
        <dbReference type="SAM" id="Phobius"/>
    </source>
</evidence>
<keyword evidence="3 6" id="KW-0812">Transmembrane</keyword>
<keyword evidence="8" id="KW-1185">Reference proteome</keyword>
<dbReference type="AlphaFoldDB" id="A0A1N7P5G6"/>
<dbReference type="OrthoDB" id="9784538at2"/>
<gene>
    <name evidence="7" type="ORF">SAMN05421799_11175</name>
</gene>
<accession>A0A1N7P5G6</accession>
<evidence type="ECO:0000256" key="5">
    <source>
        <dbReference type="ARBA" id="ARBA00023136"/>
    </source>
</evidence>
<sequence length="309" mass="32418">MNWFRRYRFGPLLGLILLIIILAVASRQFFTVSNLLDIALQTSVNALLAIGMTFVILTAGIDLSVGATLALTSAIAAQWMVGGTNPWLAGIAALCIGAIAGAFNGVLVAYARLAPFIVTLGTMTLFRGLTEIYTNGQPIFNLPNSFNGLGNGAILGVPVPVWITVVVFFIAWTILSRTVAGRRIYAIGGNEKVAYLAGVRSKRYLVAVYVVSGILAALAGLILTSRLATAEPTAGDGYELDAITAVVLGGTSLFGGEGTLVGTIIGALILGVIDNGLNLLNVSSFYQDAVKGIVILIAIMLDRKRSEGR</sequence>
<comment type="subcellular location">
    <subcellularLocation>
        <location evidence="1">Cell membrane</location>
        <topology evidence="1">Multi-pass membrane protein</topology>
    </subcellularLocation>
</comment>
<evidence type="ECO:0000313" key="7">
    <source>
        <dbReference type="EMBL" id="SIT05766.1"/>
    </source>
</evidence>
<dbReference type="STRING" id="252246.SAMN05421799_11175"/>
<feature type="transmembrane region" description="Helical" evidence="6">
    <location>
        <begin position="285"/>
        <end position="301"/>
    </location>
</feature>
<dbReference type="EMBL" id="FTOO01000011">
    <property type="protein sequence ID" value="SIT05766.1"/>
    <property type="molecule type" value="Genomic_DNA"/>
</dbReference>
<dbReference type="PANTHER" id="PTHR32196:SF72">
    <property type="entry name" value="RIBOSE IMPORT PERMEASE PROTEIN RBSC"/>
    <property type="match status" value="1"/>
</dbReference>
<protein>
    <submittedName>
        <fullName evidence="7">Ribose ABC transporter membrane protein</fullName>
    </submittedName>
</protein>
<keyword evidence="5 6" id="KW-0472">Membrane</keyword>
<organism evidence="7 8">
    <name type="scientific">Alicyclobacillus vulcanalis</name>
    <dbReference type="NCBI Taxonomy" id="252246"/>
    <lineage>
        <taxon>Bacteria</taxon>
        <taxon>Bacillati</taxon>
        <taxon>Bacillota</taxon>
        <taxon>Bacilli</taxon>
        <taxon>Bacillales</taxon>
        <taxon>Alicyclobacillaceae</taxon>
        <taxon>Alicyclobacillus</taxon>
    </lineage>
</organism>
<evidence type="ECO:0000313" key="8">
    <source>
        <dbReference type="Proteomes" id="UP000186156"/>
    </source>
</evidence>
<evidence type="ECO:0000256" key="2">
    <source>
        <dbReference type="ARBA" id="ARBA00022475"/>
    </source>
</evidence>
<evidence type="ECO:0000256" key="4">
    <source>
        <dbReference type="ARBA" id="ARBA00022989"/>
    </source>
</evidence>
<dbReference type="RefSeq" id="WP_076348520.1">
    <property type="nucleotide sequence ID" value="NZ_FTOO01000011.1"/>
</dbReference>
<feature type="transmembrane region" description="Helical" evidence="6">
    <location>
        <begin position="38"/>
        <end position="56"/>
    </location>
</feature>
<dbReference type="CDD" id="cd06579">
    <property type="entry name" value="TM_PBP1_transp_AraH_like"/>
    <property type="match status" value="1"/>
</dbReference>
<proteinExistence type="predicted"/>
<dbReference type="GO" id="GO:0022857">
    <property type="term" value="F:transmembrane transporter activity"/>
    <property type="evidence" value="ECO:0007669"/>
    <property type="project" value="InterPro"/>
</dbReference>
<keyword evidence="4 6" id="KW-1133">Transmembrane helix</keyword>
<feature type="transmembrane region" description="Helical" evidence="6">
    <location>
        <begin position="204"/>
        <end position="223"/>
    </location>
</feature>
<dbReference type="InterPro" id="IPR001851">
    <property type="entry name" value="ABC_transp_permease"/>
</dbReference>
<evidence type="ECO:0000256" key="3">
    <source>
        <dbReference type="ARBA" id="ARBA00022692"/>
    </source>
</evidence>
<feature type="transmembrane region" description="Helical" evidence="6">
    <location>
        <begin position="153"/>
        <end position="175"/>
    </location>
</feature>
<name>A0A1N7P5G6_9BACL</name>
<dbReference type="Proteomes" id="UP000186156">
    <property type="component" value="Unassembled WGS sequence"/>
</dbReference>
<dbReference type="GO" id="GO:0005886">
    <property type="term" value="C:plasma membrane"/>
    <property type="evidence" value="ECO:0007669"/>
    <property type="project" value="UniProtKB-SubCell"/>
</dbReference>
<dbReference type="Pfam" id="PF02653">
    <property type="entry name" value="BPD_transp_2"/>
    <property type="match status" value="1"/>
</dbReference>
<evidence type="ECO:0000256" key="1">
    <source>
        <dbReference type="ARBA" id="ARBA00004651"/>
    </source>
</evidence>